<evidence type="ECO:0000256" key="1">
    <source>
        <dbReference type="ARBA" id="ARBA00011073"/>
    </source>
</evidence>
<comment type="similarity">
    <text evidence="1 5">Belongs to the peptidase S8 family.</text>
</comment>
<dbReference type="InterPro" id="IPR011055">
    <property type="entry name" value="Dup_hybrid_motif"/>
</dbReference>
<evidence type="ECO:0000259" key="7">
    <source>
        <dbReference type="Pfam" id="PF00082"/>
    </source>
</evidence>
<keyword evidence="2 5" id="KW-0645">Protease</keyword>
<dbReference type="InterPro" id="IPR022398">
    <property type="entry name" value="Peptidase_S8_His-AS"/>
</dbReference>
<feature type="transmembrane region" description="Helical" evidence="6">
    <location>
        <begin position="7"/>
        <end position="26"/>
    </location>
</feature>
<dbReference type="Gene3D" id="3.40.50.200">
    <property type="entry name" value="Peptidase S8/S53 domain"/>
    <property type="match status" value="1"/>
</dbReference>
<gene>
    <name evidence="8" type="ORF">COY32_07005</name>
</gene>
<dbReference type="PROSITE" id="PS51892">
    <property type="entry name" value="SUBTILASE"/>
    <property type="match status" value="1"/>
</dbReference>
<dbReference type="GO" id="GO:0004252">
    <property type="term" value="F:serine-type endopeptidase activity"/>
    <property type="evidence" value="ECO:0007669"/>
    <property type="project" value="UniProtKB-UniRule"/>
</dbReference>
<dbReference type="PRINTS" id="PR00723">
    <property type="entry name" value="SUBTILISIN"/>
</dbReference>
<keyword evidence="6" id="KW-0812">Transmembrane</keyword>
<feature type="active site" description="Charge relay system" evidence="5">
    <location>
        <position position="381"/>
    </location>
</feature>
<dbReference type="Pfam" id="PF00082">
    <property type="entry name" value="Peptidase_S8"/>
    <property type="match status" value="1"/>
</dbReference>
<dbReference type="Gene3D" id="2.70.70.10">
    <property type="entry name" value="Glucose Permease (Domain IIA)"/>
    <property type="match status" value="1"/>
</dbReference>
<evidence type="ECO:0000256" key="2">
    <source>
        <dbReference type="ARBA" id="ARBA00022670"/>
    </source>
</evidence>
<dbReference type="CDD" id="cd12797">
    <property type="entry name" value="M23_peptidase"/>
    <property type="match status" value="1"/>
</dbReference>
<dbReference type="InterPro" id="IPR000209">
    <property type="entry name" value="Peptidase_S8/S53_dom"/>
</dbReference>
<evidence type="ECO:0000313" key="9">
    <source>
        <dbReference type="Proteomes" id="UP000228920"/>
    </source>
</evidence>
<evidence type="ECO:0000256" key="5">
    <source>
        <dbReference type="PROSITE-ProRule" id="PRU01240"/>
    </source>
</evidence>
<dbReference type="SUPFAM" id="SSF51261">
    <property type="entry name" value="Duplicated hybrid motif"/>
    <property type="match status" value="1"/>
</dbReference>
<dbReference type="GO" id="GO:0005615">
    <property type="term" value="C:extracellular space"/>
    <property type="evidence" value="ECO:0007669"/>
    <property type="project" value="TreeGrafter"/>
</dbReference>
<dbReference type="InterPro" id="IPR036852">
    <property type="entry name" value="Peptidase_S8/S53_dom_sf"/>
</dbReference>
<dbReference type="InterPro" id="IPR050131">
    <property type="entry name" value="Peptidase_S8_subtilisin-like"/>
</dbReference>
<feature type="active site" description="Charge relay system" evidence="5">
    <location>
        <position position="210"/>
    </location>
</feature>
<evidence type="ECO:0000313" key="8">
    <source>
        <dbReference type="EMBL" id="PIZ44149.1"/>
    </source>
</evidence>
<dbReference type="Proteomes" id="UP000228920">
    <property type="component" value="Unassembled WGS sequence"/>
</dbReference>
<dbReference type="AlphaFoldDB" id="A0A2M7TEN3"/>
<accession>A0A2M7TEN3</accession>
<dbReference type="EMBL" id="PFNL01000193">
    <property type="protein sequence ID" value="PIZ44149.1"/>
    <property type="molecule type" value="Genomic_DNA"/>
</dbReference>
<dbReference type="InterPro" id="IPR015500">
    <property type="entry name" value="Peptidase_S8_subtilisin-rel"/>
</dbReference>
<evidence type="ECO:0000256" key="3">
    <source>
        <dbReference type="ARBA" id="ARBA00022801"/>
    </source>
</evidence>
<keyword evidence="3 5" id="KW-0378">Hydrolase</keyword>
<evidence type="ECO:0000256" key="4">
    <source>
        <dbReference type="ARBA" id="ARBA00022825"/>
    </source>
</evidence>
<comment type="caution">
    <text evidence="8">The sequence shown here is derived from an EMBL/GenBank/DDBJ whole genome shotgun (WGS) entry which is preliminary data.</text>
</comment>
<feature type="domain" description="Peptidase S8/S53" evidence="7">
    <location>
        <begin position="174"/>
        <end position="417"/>
    </location>
</feature>
<sequence>MNKHKQIISIVGLLLVAVVFSLWFLLFRNNSVQPEAIIPFRVEIDVPPVQEAGSETIQSPDGEKDVMKGSLIVTVQDTLTDEQAQSLLGRFNNADVYKIAPHVWELRFDPSADLTALNAQLLSITEVLYVDYNDVLTPQYLPNDYSLQTSPNSPWWLDEIEAQSAWDVTKGDAAVIVAVIDDSPDFTVADLSGKGSLVSSASIQLTGGDHGTHVAGIIGAHTDNALGVASIGFNTALLGYNVCEPLDCYVGPVITALSDIHDRIVNGNENIKVINMSLGGNAFNSAFESAINQVYADDVVVVAAAGNDFVEHPYRKVYPAAFDNVISVAALSPNGGISSFSQRNGTDANGTPQNWVDVIAPGEEIVSTVPNGTYASYSGTSMAAPILSGAVALARAANPALTADEIRNIVINTSLETPVVGVQYGKVNADKIVRAAKSPLNYDPVIGDVCDAWSQTALIPNATQTHQSGSIGVNGVYYVTTMIPKDTVYYASQYTDGSLGLWQSAAYDDWRLKGDDWVSYNGGIIKTPYGHVLTHAINPDNSIGPKVQLDANSDAFDIAQEWGSLVLAQFDTADFLYYFGTFDTSGAHNYNLQFWQKKLPVGPGNYKFTKAAPANPGFIHYKTAFVKGDGDKGFIYSTVMDGAGTSVVDGLKRIEVHADATTSGAFVDVSAPPGNGNLRGELFSYNGYLYAISGTKFSRAYIDPASGDLGYWEPLADVPAPLVSLTGWAGHPESAAYALMNGFVYVTGVDRVYFISLTGNCTTVPAPIANKPSGTQGSPVGSNISCVVPAWVIRGPDVVVPPITCGEVMIEVDNPDYSPPAAVGNSGNSLTTAANSSRCDECASAYVFPQPGFISENPTGQDVGQKDGTGQTGLNRNYSYYDYDQGALINIPPFGFGVGGPQPLADIGGDVDASSEAPCGWPSDRAYRKVGWGCATPAVTEPDQEICPKGMAAGSWCAENTYDSNGNVVNQGQHDDYKAVDIAGEFPVYATMDGTAFRCVDKAVQAEGTGSFGIYIVVVNGQGTYRTINAHQLPDPSIDYPLPSTLPNDTACAYGDGNQRETKRWSVKRGDLIGYVGMTGQTNIQHLHYEIRTGVTSATRVCPASFIDSTNVACKSTGALATTSIVSRVSQAVSSFFSSLNPFASNEKANDAIFESGPSYSKEQFE</sequence>
<organism evidence="8 9">
    <name type="scientific">candidate division WWE3 bacterium CG_4_10_14_0_2_um_filter_41_14</name>
    <dbReference type="NCBI Taxonomy" id="1975072"/>
    <lineage>
        <taxon>Bacteria</taxon>
        <taxon>Katanobacteria</taxon>
    </lineage>
</organism>
<keyword evidence="6" id="KW-1133">Transmembrane helix</keyword>
<protein>
    <recommendedName>
        <fullName evidence="7">Peptidase S8/S53 domain-containing protein</fullName>
    </recommendedName>
</protein>
<dbReference type="GO" id="GO:0006508">
    <property type="term" value="P:proteolysis"/>
    <property type="evidence" value="ECO:0007669"/>
    <property type="project" value="UniProtKB-KW"/>
</dbReference>
<proteinExistence type="inferred from homology"/>
<dbReference type="PANTHER" id="PTHR43806">
    <property type="entry name" value="PEPTIDASE S8"/>
    <property type="match status" value="1"/>
</dbReference>
<reference evidence="9" key="1">
    <citation type="submission" date="2017-09" db="EMBL/GenBank/DDBJ databases">
        <title>Depth-based differentiation of microbial function through sediment-hosted aquifers and enrichment of novel symbionts in the deep terrestrial subsurface.</title>
        <authorList>
            <person name="Probst A.J."/>
            <person name="Ladd B."/>
            <person name="Jarett J.K."/>
            <person name="Geller-Mcgrath D.E."/>
            <person name="Sieber C.M.K."/>
            <person name="Emerson J.B."/>
            <person name="Anantharaman K."/>
            <person name="Thomas B.C."/>
            <person name="Malmstrom R."/>
            <person name="Stieglmeier M."/>
            <person name="Klingl A."/>
            <person name="Woyke T."/>
            <person name="Ryan C.M."/>
            <person name="Banfield J.F."/>
        </authorList>
    </citation>
    <scope>NUCLEOTIDE SEQUENCE [LARGE SCALE GENOMIC DNA]</scope>
</reference>
<feature type="active site" description="Charge relay system" evidence="5">
    <location>
        <position position="181"/>
    </location>
</feature>
<dbReference type="SUPFAM" id="SSF52743">
    <property type="entry name" value="Subtilisin-like"/>
    <property type="match status" value="1"/>
</dbReference>
<evidence type="ECO:0000256" key="6">
    <source>
        <dbReference type="SAM" id="Phobius"/>
    </source>
</evidence>
<dbReference type="PROSITE" id="PS00137">
    <property type="entry name" value="SUBTILASE_HIS"/>
    <property type="match status" value="1"/>
</dbReference>
<dbReference type="PANTHER" id="PTHR43806:SF11">
    <property type="entry name" value="CEREVISIN-RELATED"/>
    <property type="match status" value="1"/>
</dbReference>
<name>A0A2M7TEN3_UNCKA</name>
<keyword evidence="6" id="KW-0472">Membrane</keyword>
<keyword evidence="4 5" id="KW-0720">Serine protease</keyword>